<evidence type="ECO:0000259" key="8">
    <source>
        <dbReference type="Pfam" id="PF12038"/>
    </source>
</evidence>
<sequence length="332" mass="38473">MNKKVLIVEPFYTGSHRGLIDALMANLGTNALVYTMKGIKWPWRSRTSALHFSENIPKPIPDSVETLFASSVLNLAELCALRTDIAKLRKVIYFHENQLIYPRQQQKERDFQYGYNQILSCLVADLILFNSEFNRTSFLSSIKQFLKLMPDYRPKHLADKITPKEHDKDPQTFFNVLFKLKEEGISFKVSVLGENYAECPLVFEEAKKKLSNEIMNWGFVDSKEQYWNILESAHVVVSTAKHEFYGVAMLEAAYKGCFPLCPNSLVYPEIYPSKSNQVKYKKCLYDTEYKLYLTLKMFALNPDAIEPLEMDLNKYSSDSLLNKYRNILLNDS</sequence>
<feature type="domain" description="tRNA-queuosine alpha-mannosyltransferase N-terminal" evidence="8">
    <location>
        <begin position="4"/>
        <end position="164"/>
    </location>
</feature>
<evidence type="ECO:0000256" key="6">
    <source>
        <dbReference type="ARBA" id="ARBA00048439"/>
    </source>
</evidence>
<dbReference type="AlphaFoldDB" id="A0A443SH10"/>
<dbReference type="OrthoDB" id="10032790at2759"/>
<comment type="similarity">
    <text evidence="1">Belongs to the glycosyltransferase group 1 family. Glycosyltransferase 4 subfamily.</text>
</comment>
<keyword evidence="10" id="KW-1185">Reference proteome</keyword>
<dbReference type="PANTHER" id="PTHR13615:SF3">
    <property type="entry name" value="GLYCOSYLTRANSFERASE-LIKE DOMAIN-CONTAINING PROTEIN 1"/>
    <property type="match status" value="1"/>
</dbReference>
<evidence type="ECO:0000256" key="1">
    <source>
        <dbReference type="ARBA" id="ARBA00009481"/>
    </source>
</evidence>
<dbReference type="EC" id="2.4.1.110" evidence="4"/>
<evidence type="ECO:0000256" key="2">
    <source>
        <dbReference type="ARBA" id="ARBA00022676"/>
    </source>
</evidence>
<name>A0A443SH10_9ACAR</name>
<gene>
    <name evidence="9" type="ORF">B4U80_07625</name>
</gene>
<dbReference type="InterPro" id="IPR051862">
    <property type="entry name" value="GT-like_domain_containing_1"/>
</dbReference>
<evidence type="ECO:0000256" key="3">
    <source>
        <dbReference type="ARBA" id="ARBA00022679"/>
    </source>
</evidence>
<evidence type="ECO:0000259" key="7">
    <source>
        <dbReference type="Pfam" id="PF00534"/>
    </source>
</evidence>
<accession>A0A443SH10</accession>
<dbReference type="STRING" id="299467.A0A443SH10"/>
<evidence type="ECO:0000313" key="10">
    <source>
        <dbReference type="Proteomes" id="UP000288716"/>
    </source>
</evidence>
<dbReference type="Gene3D" id="3.40.50.2000">
    <property type="entry name" value="Glycogen Phosphorylase B"/>
    <property type="match status" value="1"/>
</dbReference>
<proteinExistence type="inferred from homology"/>
<dbReference type="GO" id="GO:0016438">
    <property type="term" value="F:tRNA-queuosine(34) beta-mannosyltransferase activity"/>
    <property type="evidence" value="ECO:0007669"/>
    <property type="project" value="UniProtKB-EC"/>
</dbReference>
<dbReference type="InterPro" id="IPR022701">
    <property type="entry name" value="QTMAN_N"/>
</dbReference>
<keyword evidence="2" id="KW-0328">Glycosyltransferase</keyword>
<comment type="catalytic activity">
    <reaction evidence="6">
        <text>queuosine(34) in tRNA(Asp) + GDP-alpha-D-mannose = O-4''-alpha-D-mannosylqueuosine(34) in tRNA(Asp) + GDP + H(+)</text>
        <dbReference type="Rhea" id="RHEA:12885"/>
        <dbReference type="Rhea" id="RHEA-COMP:18572"/>
        <dbReference type="Rhea" id="RHEA-COMP:18581"/>
        <dbReference type="ChEBI" id="CHEBI:15378"/>
        <dbReference type="ChEBI" id="CHEBI:57527"/>
        <dbReference type="ChEBI" id="CHEBI:58189"/>
        <dbReference type="ChEBI" id="CHEBI:194431"/>
        <dbReference type="ChEBI" id="CHEBI:194442"/>
        <dbReference type="EC" id="2.4.1.110"/>
    </reaction>
    <physiologicalReaction direction="left-to-right" evidence="6">
        <dbReference type="Rhea" id="RHEA:12886"/>
    </physiologicalReaction>
</comment>
<dbReference type="Pfam" id="PF00534">
    <property type="entry name" value="Glycos_transf_1"/>
    <property type="match status" value="1"/>
</dbReference>
<dbReference type="EMBL" id="NCKV01002456">
    <property type="protein sequence ID" value="RWS26814.1"/>
    <property type="molecule type" value="Genomic_DNA"/>
</dbReference>
<dbReference type="SUPFAM" id="SSF53756">
    <property type="entry name" value="UDP-Glycosyltransferase/glycogen phosphorylase"/>
    <property type="match status" value="1"/>
</dbReference>
<evidence type="ECO:0000256" key="5">
    <source>
        <dbReference type="ARBA" id="ARBA00044539"/>
    </source>
</evidence>
<organism evidence="9 10">
    <name type="scientific">Leptotrombidium deliense</name>
    <dbReference type="NCBI Taxonomy" id="299467"/>
    <lineage>
        <taxon>Eukaryota</taxon>
        <taxon>Metazoa</taxon>
        <taxon>Ecdysozoa</taxon>
        <taxon>Arthropoda</taxon>
        <taxon>Chelicerata</taxon>
        <taxon>Arachnida</taxon>
        <taxon>Acari</taxon>
        <taxon>Acariformes</taxon>
        <taxon>Trombidiformes</taxon>
        <taxon>Prostigmata</taxon>
        <taxon>Anystina</taxon>
        <taxon>Parasitengona</taxon>
        <taxon>Trombiculoidea</taxon>
        <taxon>Trombiculidae</taxon>
        <taxon>Leptotrombidium</taxon>
    </lineage>
</organism>
<dbReference type="VEuPathDB" id="VectorBase:LDEU005226"/>
<dbReference type="CDD" id="cd01635">
    <property type="entry name" value="Glycosyltransferase_GTB-type"/>
    <property type="match status" value="1"/>
</dbReference>
<reference evidence="9 10" key="1">
    <citation type="journal article" date="2018" name="Gigascience">
        <title>Genomes of trombidid mites reveal novel predicted allergens and laterally-transferred genes associated with secondary metabolism.</title>
        <authorList>
            <person name="Dong X."/>
            <person name="Chaisiri K."/>
            <person name="Xia D."/>
            <person name="Armstrong S.D."/>
            <person name="Fang Y."/>
            <person name="Donnelly M.J."/>
            <person name="Kadowaki T."/>
            <person name="McGarry J.W."/>
            <person name="Darby A.C."/>
            <person name="Makepeace B.L."/>
        </authorList>
    </citation>
    <scope>NUCLEOTIDE SEQUENCE [LARGE SCALE GENOMIC DNA]</scope>
    <source>
        <strain evidence="9">UoL-UT</strain>
    </source>
</reference>
<dbReference type="Pfam" id="PF12038">
    <property type="entry name" value="QTMAN_N"/>
    <property type="match status" value="1"/>
</dbReference>
<evidence type="ECO:0000256" key="4">
    <source>
        <dbReference type="ARBA" id="ARBA00044517"/>
    </source>
</evidence>
<evidence type="ECO:0000313" key="9">
    <source>
        <dbReference type="EMBL" id="RWS26814.1"/>
    </source>
</evidence>
<dbReference type="InterPro" id="IPR001296">
    <property type="entry name" value="Glyco_trans_1"/>
</dbReference>
<keyword evidence="3 9" id="KW-0808">Transferase</keyword>
<protein>
    <recommendedName>
        <fullName evidence="5">tRNA-queuosine alpha-mannosyltransferase</fullName>
        <ecNumber evidence="4">2.4.1.110</ecNumber>
    </recommendedName>
</protein>
<dbReference type="Proteomes" id="UP000288716">
    <property type="component" value="Unassembled WGS sequence"/>
</dbReference>
<feature type="domain" description="Glycosyl transferase family 1" evidence="7">
    <location>
        <begin position="166"/>
        <end position="274"/>
    </location>
</feature>
<comment type="caution">
    <text evidence="9">The sequence shown here is derived from an EMBL/GenBank/DDBJ whole genome shotgun (WGS) entry which is preliminary data.</text>
</comment>
<dbReference type="PANTHER" id="PTHR13615">
    <property type="entry name" value="GLYCOSYLTRANSFERASE-LIKE 1"/>
    <property type="match status" value="1"/>
</dbReference>